<feature type="domain" description="DUF4174" evidence="3">
    <location>
        <begin position="32"/>
        <end position="153"/>
    </location>
</feature>
<evidence type="ECO:0000313" key="4">
    <source>
        <dbReference type="EMBL" id="QGT78084.1"/>
    </source>
</evidence>
<dbReference type="RefSeq" id="WP_156573307.1">
    <property type="nucleotide sequence ID" value="NZ_CP046415.1"/>
</dbReference>
<proteinExistence type="predicted"/>
<reference evidence="4 5" key="1">
    <citation type="submission" date="2019-11" db="EMBL/GenBank/DDBJ databases">
        <authorList>
            <person name="Zhang J."/>
            <person name="Sun C."/>
        </authorList>
    </citation>
    <scope>NUCLEOTIDE SEQUENCE [LARGE SCALE GENOMIC DNA]</scope>
    <source>
        <strain evidence="5">sp2</strain>
    </source>
</reference>
<evidence type="ECO:0000259" key="3">
    <source>
        <dbReference type="Pfam" id="PF13778"/>
    </source>
</evidence>
<evidence type="ECO:0000256" key="2">
    <source>
        <dbReference type="SAM" id="SignalP"/>
    </source>
</evidence>
<evidence type="ECO:0000313" key="5">
    <source>
        <dbReference type="Proteomes" id="UP000427716"/>
    </source>
</evidence>
<dbReference type="Pfam" id="PF13778">
    <property type="entry name" value="DUF4174"/>
    <property type="match status" value="1"/>
</dbReference>
<dbReference type="InterPro" id="IPR025232">
    <property type="entry name" value="DUF4174"/>
</dbReference>
<accession>A0A6I6D3B0</accession>
<organism evidence="4 5">
    <name type="scientific">Guyparkeria halophila</name>
    <dbReference type="NCBI Taxonomy" id="47960"/>
    <lineage>
        <taxon>Bacteria</taxon>
        <taxon>Pseudomonadati</taxon>
        <taxon>Pseudomonadota</taxon>
        <taxon>Gammaproteobacteria</taxon>
        <taxon>Chromatiales</taxon>
        <taxon>Thioalkalibacteraceae</taxon>
        <taxon>Guyparkeria</taxon>
    </lineage>
</organism>
<sequence>MTRTSRTVPLLAALATALSVVAPSAWAGDYWEELAWQVRPLVLVDGDGSADDWAERLLAARCAMAERRIHWLTIGADGRVWRRFGGTDEAQVERTRLDESAAGDVRDQVGWSAGDKTALVLFGLDGQEKYRGRPDSLETIWSLIDRMPMRRAEMAREPDDCAD</sequence>
<dbReference type="EMBL" id="CP046415">
    <property type="protein sequence ID" value="QGT78084.1"/>
    <property type="molecule type" value="Genomic_DNA"/>
</dbReference>
<feature type="signal peptide" evidence="2">
    <location>
        <begin position="1"/>
        <end position="27"/>
    </location>
</feature>
<protein>
    <submittedName>
        <fullName evidence="4">DUF4174 domain-containing protein</fullName>
    </submittedName>
</protein>
<evidence type="ECO:0000256" key="1">
    <source>
        <dbReference type="ARBA" id="ARBA00022729"/>
    </source>
</evidence>
<name>A0A6I6D3B0_9GAMM</name>
<dbReference type="AlphaFoldDB" id="A0A6I6D3B0"/>
<keyword evidence="1 2" id="KW-0732">Signal</keyword>
<dbReference type="Proteomes" id="UP000427716">
    <property type="component" value="Chromosome"/>
</dbReference>
<dbReference type="KEGG" id="ghl:GM160_03785"/>
<keyword evidence="5" id="KW-1185">Reference proteome</keyword>
<feature type="chain" id="PRO_5026117189" evidence="2">
    <location>
        <begin position="28"/>
        <end position="163"/>
    </location>
</feature>
<gene>
    <name evidence="4" type="ORF">GM160_03785</name>
</gene>